<name>A0A411WZ95_9BURK</name>
<feature type="signal peptide" evidence="1">
    <location>
        <begin position="1"/>
        <end position="23"/>
    </location>
</feature>
<reference evidence="3" key="1">
    <citation type="journal article" date="2014" name="Int. J. Syst. Evol. Microbiol.">
        <title>Complete genome sequence of Corynebacterium casei LMG S-19264T (=DSM 44701T), isolated from a smear-ripened cheese.</title>
        <authorList>
            <consortium name="US DOE Joint Genome Institute (JGI-PGF)"/>
            <person name="Walter F."/>
            <person name="Albersmeier A."/>
            <person name="Kalinowski J."/>
            <person name="Ruckert C."/>
        </authorList>
    </citation>
    <scope>NUCLEOTIDE SEQUENCE</scope>
    <source>
        <strain evidence="3">KCTC 12343</strain>
    </source>
</reference>
<reference evidence="4 5" key="2">
    <citation type="submission" date="2019-02" db="EMBL/GenBank/DDBJ databases">
        <title>Draft Genome Sequences of Six Type Strains of the Genus Massilia.</title>
        <authorList>
            <person name="Miess H."/>
            <person name="Frediansyhah A."/>
            <person name="Gross H."/>
        </authorList>
    </citation>
    <scope>NUCLEOTIDE SEQUENCE [LARGE SCALE GENOMIC DNA]</scope>
    <source>
        <strain evidence="4 5">DSM 17472</strain>
    </source>
</reference>
<dbReference type="Proteomes" id="UP000292307">
    <property type="component" value="Chromosome"/>
</dbReference>
<feature type="chain" id="PRO_5044601743" evidence="1">
    <location>
        <begin position="24"/>
        <end position="236"/>
    </location>
</feature>
<dbReference type="Pfam" id="PF07589">
    <property type="entry name" value="PEP-CTERM"/>
    <property type="match status" value="1"/>
</dbReference>
<dbReference type="EMBL" id="BMWV01000004">
    <property type="protein sequence ID" value="GGY37658.1"/>
    <property type="molecule type" value="Genomic_DNA"/>
</dbReference>
<evidence type="ECO:0000256" key="1">
    <source>
        <dbReference type="SAM" id="SignalP"/>
    </source>
</evidence>
<evidence type="ECO:0000259" key="2">
    <source>
        <dbReference type="Pfam" id="PF07589"/>
    </source>
</evidence>
<evidence type="ECO:0000313" key="4">
    <source>
        <dbReference type="EMBL" id="QBI02021.1"/>
    </source>
</evidence>
<sequence>MKNIALKLSALALGAAMLSPATASVIGTPVEAIIKSNAKQTTYYTQNWNGTAGRVNLQTWDVSTKEGEHFLALCIEPGVDMKTNKQSYTEFGDFSFDRNGASIDRLYGLFYGSASAAGGGKESLSFQLALWELYNDDGTLSVTQNGKLAVLEGGSNADTTGLYAGAGTVVARANAMLADVASGKDYITKYDYTVYRGAHQDFVSATVSAVPEPTTVAMMGLGLALIGLTSRRRAKR</sequence>
<organism evidence="3 6">
    <name type="scientific">Pseudoduganella albidiflava</name>
    <dbReference type="NCBI Taxonomy" id="321983"/>
    <lineage>
        <taxon>Bacteria</taxon>
        <taxon>Pseudomonadati</taxon>
        <taxon>Pseudomonadota</taxon>
        <taxon>Betaproteobacteria</taxon>
        <taxon>Burkholderiales</taxon>
        <taxon>Oxalobacteraceae</taxon>
        <taxon>Telluria group</taxon>
        <taxon>Pseudoduganella</taxon>
    </lineage>
</organism>
<dbReference type="NCBIfam" id="TIGR02595">
    <property type="entry name" value="PEP_CTERM"/>
    <property type="match status" value="1"/>
</dbReference>
<gene>
    <name evidence="4" type="ORF">EYF70_15040</name>
    <name evidence="3" type="ORF">GCM10007387_19520</name>
</gene>
<dbReference type="InterPro" id="IPR013424">
    <property type="entry name" value="Ice-binding_C"/>
</dbReference>
<dbReference type="Proteomes" id="UP000628442">
    <property type="component" value="Unassembled WGS sequence"/>
</dbReference>
<dbReference type="AlphaFoldDB" id="A0A411WZ95"/>
<evidence type="ECO:0000313" key="3">
    <source>
        <dbReference type="EMBL" id="GGY37658.1"/>
    </source>
</evidence>
<evidence type="ECO:0000313" key="5">
    <source>
        <dbReference type="Proteomes" id="UP000292307"/>
    </source>
</evidence>
<dbReference type="OrthoDB" id="8703032at2"/>
<protein>
    <submittedName>
        <fullName evidence="4">PEP-CTERM sorting domain-containing protein</fullName>
    </submittedName>
</protein>
<proteinExistence type="predicted"/>
<keyword evidence="1" id="KW-0732">Signal</keyword>
<dbReference type="RefSeq" id="WP_131146139.1">
    <property type="nucleotide sequence ID" value="NZ_BMWV01000004.1"/>
</dbReference>
<keyword evidence="5" id="KW-1185">Reference proteome</keyword>
<evidence type="ECO:0000313" key="6">
    <source>
        <dbReference type="Proteomes" id="UP000628442"/>
    </source>
</evidence>
<accession>A0A411WZ95</accession>
<dbReference type="EMBL" id="CP036401">
    <property type="protein sequence ID" value="QBI02021.1"/>
    <property type="molecule type" value="Genomic_DNA"/>
</dbReference>
<reference evidence="3" key="3">
    <citation type="submission" date="2022-12" db="EMBL/GenBank/DDBJ databases">
        <authorList>
            <person name="Sun Q."/>
            <person name="Kim S."/>
        </authorList>
    </citation>
    <scope>NUCLEOTIDE SEQUENCE</scope>
    <source>
        <strain evidence="3">KCTC 12343</strain>
    </source>
</reference>
<feature type="domain" description="Ice-binding protein C-terminal" evidence="2">
    <location>
        <begin position="209"/>
        <end position="233"/>
    </location>
</feature>